<evidence type="ECO:0000313" key="4">
    <source>
        <dbReference type="Proteomes" id="UP000306409"/>
    </source>
</evidence>
<dbReference type="Pfam" id="PF13420">
    <property type="entry name" value="Acetyltransf_4"/>
    <property type="match status" value="1"/>
</dbReference>
<reference evidence="3 4" key="1">
    <citation type="submission" date="2020-09" db="EMBL/GenBank/DDBJ databases">
        <title>Characterization and genome sequencing of Ruminiclostridium sp. nov. MA18.</title>
        <authorList>
            <person name="Rettenmaier R."/>
            <person name="Kowollik M.-L."/>
            <person name="Liebl W."/>
            <person name="Zverlov V."/>
        </authorList>
    </citation>
    <scope>NUCLEOTIDE SEQUENCE [LARGE SCALE GENOMIC DNA]</scope>
    <source>
        <strain evidence="3 4">MA18</strain>
    </source>
</reference>
<dbReference type="GO" id="GO:0016747">
    <property type="term" value="F:acyltransferase activity, transferring groups other than amino-acyl groups"/>
    <property type="evidence" value="ECO:0007669"/>
    <property type="project" value="InterPro"/>
</dbReference>
<dbReference type="OrthoDB" id="9798006at2"/>
<organism evidence="3 4">
    <name type="scientific">Ruminiclostridium herbifermentans</name>
    <dbReference type="NCBI Taxonomy" id="2488810"/>
    <lineage>
        <taxon>Bacteria</taxon>
        <taxon>Bacillati</taxon>
        <taxon>Bacillota</taxon>
        <taxon>Clostridia</taxon>
        <taxon>Eubacteriales</taxon>
        <taxon>Oscillospiraceae</taxon>
        <taxon>Ruminiclostridium</taxon>
    </lineage>
</organism>
<dbReference type="Proteomes" id="UP000306409">
    <property type="component" value="Chromosome"/>
</dbReference>
<dbReference type="SUPFAM" id="SSF55729">
    <property type="entry name" value="Acyl-CoA N-acyltransferases (Nat)"/>
    <property type="match status" value="1"/>
</dbReference>
<dbReference type="RefSeq" id="WP_137697073.1">
    <property type="nucleotide sequence ID" value="NZ_CP061336.1"/>
</dbReference>
<protein>
    <submittedName>
        <fullName evidence="3">N-acetyltransferase family protein</fullName>
    </submittedName>
</protein>
<evidence type="ECO:0000313" key="3">
    <source>
        <dbReference type="EMBL" id="QNU67006.1"/>
    </source>
</evidence>
<gene>
    <name evidence="3" type="ORF">EHE19_000135</name>
</gene>
<proteinExistence type="predicted"/>
<dbReference type="PANTHER" id="PTHR43072">
    <property type="entry name" value="N-ACETYLTRANSFERASE"/>
    <property type="match status" value="1"/>
</dbReference>
<dbReference type="InterPro" id="IPR000182">
    <property type="entry name" value="GNAT_dom"/>
</dbReference>
<dbReference type="PROSITE" id="PS51186">
    <property type="entry name" value="GNAT"/>
    <property type="match status" value="1"/>
</dbReference>
<keyword evidence="4" id="KW-1185">Reference proteome</keyword>
<accession>A0A4U7JGB2</accession>
<name>A0A4U7JGB2_9FIRM</name>
<evidence type="ECO:0000256" key="1">
    <source>
        <dbReference type="ARBA" id="ARBA00022679"/>
    </source>
</evidence>
<dbReference type="EMBL" id="CP061336">
    <property type="protein sequence ID" value="QNU67006.1"/>
    <property type="molecule type" value="Genomic_DNA"/>
</dbReference>
<sequence length="163" mass="18867">MDKNIRKANVSDLARITDIYNWAVENTTASFDINSHTIEQRTEWFAEHDDRHPLIVYELEGKVVGYASLSEFRSKEAYDSTCEMSVYVDHEYHNRGIGKALIEEIIKLGKDNGFHVIISVISADNYISIEIHKKFGFVLCGDIKQVAFKFGRYLDCLFYQLFI</sequence>
<keyword evidence="2" id="KW-0012">Acyltransferase</keyword>
<dbReference type="CDD" id="cd04301">
    <property type="entry name" value="NAT_SF"/>
    <property type="match status" value="1"/>
</dbReference>
<dbReference type="KEGG" id="rher:EHE19_000135"/>
<dbReference type="Gene3D" id="3.40.630.30">
    <property type="match status" value="1"/>
</dbReference>
<dbReference type="InterPro" id="IPR016181">
    <property type="entry name" value="Acyl_CoA_acyltransferase"/>
</dbReference>
<keyword evidence="1 3" id="KW-0808">Transferase</keyword>
<dbReference type="AlphaFoldDB" id="A0A4U7JGB2"/>
<evidence type="ECO:0000256" key="2">
    <source>
        <dbReference type="ARBA" id="ARBA00023315"/>
    </source>
</evidence>
<dbReference type="PANTHER" id="PTHR43072:SF23">
    <property type="entry name" value="UPF0039 PROTEIN C11D3.02C"/>
    <property type="match status" value="1"/>
</dbReference>